<proteinExistence type="predicted"/>
<keyword evidence="2" id="KW-1185">Reference proteome</keyword>
<evidence type="ECO:0000313" key="1">
    <source>
        <dbReference type="EMBL" id="KAK7464812.1"/>
    </source>
</evidence>
<dbReference type="InterPro" id="IPR011009">
    <property type="entry name" value="Kinase-like_dom_sf"/>
</dbReference>
<dbReference type="Proteomes" id="UP001498398">
    <property type="component" value="Unassembled WGS sequence"/>
</dbReference>
<dbReference type="EMBL" id="JBANRG010000007">
    <property type="protein sequence ID" value="KAK7464812.1"/>
    <property type="molecule type" value="Genomic_DNA"/>
</dbReference>
<reference evidence="1 2" key="1">
    <citation type="submission" date="2024-01" db="EMBL/GenBank/DDBJ databases">
        <title>A draft genome for the cacao thread blight pathogen Marasmiellus scandens.</title>
        <authorList>
            <person name="Baruah I.K."/>
            <person name="Leung J."/>
            <person name="Bukari Y."/>
            <person name="Amoako-Attah I."/>
            <person name="Meinhardt L.W."/>
            <person name="Bailey B.A."/>
            <person name="Cohen S.P."/>
        </authorList>
    </citation>
    <scope>NUCLEOTIDE SEQUENCE [LARGE SCALE GENOMIC DNA]</scope>
    <source>
        <strain evidence="1 2">GH-19</strain>
    </source>
</reference>
<comment type="caution">
    <text evidence="1">The sequence shown here is derived from an EMBL/GenBank/DDBJ whole genome shotgun (WGS) entry which is preliminary data.</text>
</comment>
<evidence type="ECO:0008006" key="3">
    <source>
        <dbReference type="Google" id="ProtNLM"/>
    </source>
</evidence>
<gene>
    <name evidence="1" type="ORF">VKT23_006018</name>
</gene>
<sequence>MADPTVAHSKKRRRSPVTELFLFCCLVDSSTPVPEYSTDLEGVPAHKLDLFKVSIPGTSNLVQELKYVLRLRRPLHPIAKLYTIYPAEPPDDIIHIAVRLPGQAVASSPTQDRVVKSAAQRSRPSEDAINSHLLKTQKKDRADAVYNYRPLFLGGPPITIYHPVFSEFAQAMSVSTDTLEFTIDELEKAKLLMKVSCDRYEDVHARRGDLHDILVGFQSNCSVHYSNAQKSSFYFPDGMKVVNCDGIKTCPAFQEIKNEIGMGGSDPMDQCECDYVKSVTSNEYAPIRNASCCPCILIGIAGPNLSINGAVFTESQLVSQRLCDNVYLGPVVEINGSLTHTMRGIRRIAQFVRAYGSAVDKLYTFYKELKLEPIGQVRPPHFDRYMVGQDNFQIIYIERLCPESAAKAVFKATVMNVASEETCTVVVKFAFSYDKQAHELLASHGLSPALKYCERVASVGNLFVVIMEWVSGIPFLQYAHATMIPTLRTAVKMLHNSGRVFGDLRAPNVLVETDEETQVTSLKLLDFDWCGYEGSARYPEFTNMDPDLNWHPDTRPFGLIAKAHDVHMFKKLTGMELDK</sequence>
<protein>
    <recommendedName>
        <fullName evidence="3">Protein kinase domain-containing protein</fullName>
    </recommendedName>
</protein>
<organism evidence="1 2">
    <name type="scientific">Marasmiellus scandens</name>
    <dbReference type="NCBI Taxonomy" id="2682957"/>
    <lineage>
        <taxon>Eukaryota</taxon>
        <taxon>Fungi</taxon>
        <taxon>Dikarya</taxon>
        <taxon>Basidiomycota</taxon>
        <taxon>Agaricomycotina</taxon>
        <taxon>Agaricomycetes</taxon>
        <taxon>Agaricomycetidae</taxon>
        <taxon>Agaricales</taxon>
        <taxon>Marasmiineae</taxon>
        <taxon>Omphalotaceae</taxon>
        <taxon>Marasmiellus</taxon>
    </lineage>
</organism>
<accession>A0ABR1JPP1</accession>
<name>A0ABR1JPP1_9AGAR</name>
<dbReference type="SUPFAM" id="SSF56112">
    <property type="entry name" value="Protein kinase-like (PK-like)"/>
    <property type="match status" value="1"/>
</dbReference>
<evidence type="ECO:0000313" key="2">
    <source>
        <dbReference type="Proteomes" id="UP001498398"/>
    </source>
</evidence>